<accession>A0ABP8I489</accession>
<evidence type="ECO:0000313" key="2">
    <source>
        <dbReference type="EMBL" id="GAA4350988.1"/>
    </source>
</evidence>
<keyword evidence="3" id="KW-1185">Reference proteome</keyword>
<dbReference type="EMBL" id="BAABGZ010000013">
    <property type="protein sequence ID" value="GAA4350988.1"/>
    <property type="molecule type" value="Genomic_DNA"/>
</dbReference>
<feature type="signal peptide" evidence="1">
    <location>
        <begin position="1"/>
        <end position="20"/>
    </location>
</feature>
<dbReference type="Pfam" id="PF14054">
    <property type="entry name" value="DUF4249"/>
    <property type="match status" value="1"/>
</dbReference>
<keyword evidence="1" id="KW-0732">Signal</keyword>
<evidence type="ECO:0008006" key="4">
    <source>
        <dbReference type="Google" id="ProtNLM"/>
    </source>
</evidence>
<protein>
    <recommendedName>
        <fullName evidence="4">DUF4249 domain-containing protein</fullName>
    </recommendedName>
</protein>
<organism evidence="2 3">
    <name type="scientific">Hymenobacter saemangeumensis</name>
    <dbReference type="NCBI Taxonomy" id="1084522"/>
    <lineage>
        <taxon>Bacteria</taxon>
        <taxon>Pseudomonadati</taxon>
        <taxon>Bacteroidota</taxon>
        <taxon>Cytophagia</taxon>
        <taxon>Cytophagales</taxon>
        <taxon>Hymenobacteraceae</taxon>
        <taxon>Hymenobacter</taxon>
    </lineage>
</organism>
<proteinExistence type="predicted"/>
<evidence type="ECO:0000313" key="3">
    <source>
        <dbReference type="Proteomes" id="UP001501153"/>
    </source>
</evidence>
<dbReference type="InterPro" id="IPR025345">
    <property type="entry name" value="DUF4249"/>
</dbReference>
<feature type="chain" id="PRO_5046218732" description="DUF4249 domain-containing protein" evidence="1">
    <location>
        <begin position="21"/>
        <end position="376"/>
    </location>
</feature>
<dbReference type="Proteomes" id="UP001501153">
    <property type="component" value="Unassembled WGS sequence"/>
</dbReference>
<comment type="caution">
    <text evidence="2">The sequence shown here is derived from an EMBL/GenBank/DDBJ whole genome shotgun (WGS) entry which is preliminary data.</text>
</comment>
<gene>
    <name evidence="2" type="ORF">GCM10023185_09280</name>
</gene>
<dbReference type="RefSeq" id="WP_345234296.1">
    <property type="nucleotide sequence ID" value="NZ_BAABGZ010000013.1"/>
</dbReference>
<reference evidence="3" key="1">
    <citation type="journal article" date="2019" name="Int. J. Syst. Evol. Microbiol.">
        <title>The Global Catalogue of Microorganisms (GCM) 10K type strain sequencing project: providing services to taxonomists for standard genome sequencing and annotation.</title>
        <authorList>
            <consortium name="The Broad Institute Genomics Platform"/>
            <consortium name="The Broad Institute Genome Sequencing Center for Infectious Disease"/>
            <person name="Wu L."/>
            <person name="Ma J."/>
        </authorList>
    </citation>
    <scope>NUCLEOTIDE SEQUENCE [LARGE SCALE GENOMIC DNA]</scope>
    <source>
        <strain evidence="3">JCM 17923</strain>
    </source>
</reference>
<sequence length="376" mass="42383">MSTVSFSVRAALCWALLLLAGCVDPYMPDAITVPTNYLVVDGFINCNGVSEIKLSRTYNISASTPPPRVSLATVYVEEESGPRYLLRESPVGTYTSSALVLNRAKRYRLRITTNGGSDYASEFVPAKFTPRIDSISWKAEDTGVGIRVNSHDASGTTQYYKWDYEETWEFAPLVNPILEYANGQIIPIRTRYPQRCWRNASSTAITQAKTTNLSQDVVSNFLLLTLPPNAERLRYKYSILVRQYAQTREEYAYWDLLKKNTENIGTLFDPLPSQLTGNIRCLSNPEEPVLGFIGAHSVEEKRIFIDRLRLPFPWRMLSGYEDCYPPDTVKAPQSVYNVLEAGLIPVFLSSAGYVVSTVDCVDCRRRGTATRPAFWQ</sequence>
<name>A0ABP8I489_9BACT</name>
<evidence type="ECO:0000256" key="1">
    <source>
        <dbReference type="SAM" id="SignalP"/>
    </source>
</evidence>